<dbReference type="PANTHER" id="PTHR46388:SF2">
    <property type="entry name" value="NHL REPEAT-CONTAINING PROTEIN 2"/>
    <property type="match status" value="1"/>
</dbReference>
<dbReference type="InterPro" id="IPR001258">
    <property type="entry name" value="NHL_repeat"/>
</dbReference>
<feature type="region of interest" description="Disordered" evidence="3">
    <location>
        <begin position="182"/>
        <end position="207"/>
    </location>
</feature>
<feature type="compositionally biased region" description="Gly residues" evidence="3">
    <location>
        <begin position="472"/>
        <end position="485"/>
    </location>
</feature>
<protein>
    <recommendedName>
        <fullName evidence="6">SMP-30/Gluconolactonase/LRE-like region domain-containing protein</fullName>
    </recommendedName>
</protein>
<keyword evidence="1" id="KW-0677">Repeat</keyword>
<feature type="compositionally biased region" description="Low complexity" evidence="3">
    <location>
        <begin position="182"/>
        <end position="191"/>
    </location>
</feature>
<dbReference type="Proteomes" id="UP000325113">
    <property type="component" value="Unassembled WGS sequence"/>
</dbReference>
<dbReference type="Gene3D" id="2.120.10.30">
    <property type="entry name" value="TolB, C-terminal domain"/>
    <property type="match status" value="2"/>
</dbReference>
<reference evidence="4 5" key="1">
    <citation type="submission" date="2019-07" db="EMBL/GenBank/DDBJ databases">
        <title>Genomes of Cafeteria roenbergensis.</title>
        <authorList>
            <person name="Fischer M.G."/>
            <person name="Hackl T."/>
            <person name="Roman M."/>
        </authorList>
    </citation>
    <scope>NUCLEOTIDE SEQUENCE [LARGE SCALE GENOMIC DNA]</scope>
    <source>
        <strain evidence="4 5">Cflag</strain>
    </source>
</reference>
<gene>
    <name evidence="4" type="ORF">FNF31_03911</name>
</gene>
<feature type="region of interest" description="Disordered" evidence="3">
    <location>
        <begin position="1"/>
        <end position="47"/>
    </location>
</feature>
<proteinExistence type="predicted"/>
<evidence type="ECO:0000256" key="2">
    <source>
        <dbReference type="PROSITE-ProRule" id="PRU00504"/>
    </source>
</evidence>
<evidence type="ECO:0000313" key="5">
    <source>
        <dbReference type="Proteomes" id="UP000325113"/>
    </source>
</evidence>
<sequence length="885" mass="89132">MDAQAMGGDAPTGDPSLAGPGYFSEGLYGGPAHSGRSGRGPEETGIGFGRVDQTLRAPDTLMDTPSVFDLAAVGTLAGSGKPGYRDGELRACMFDGPRDACALPDGSLLVADDRNNCLRRVHINPFLDPGFPAQTVSTLDTGAFLGPRSPVVVDGGSGVLVCDSGHNKIRLIQLNEPSLTGDASPAAAAAGAGAGRGHAKGTVRASDDAQVSDAIVAGSGRRAHRDGAAPSAAFNGPSGLAVLDDGSVLVADSGNHCIRRIAPHTGNHCIRALHPPLDDGTDARSGHGSSDEATRWQVTTVAGTPRRPGDADGPAAEACFSFPLALVASPDGALVVADAGNASVRCLLPLPAEAAAGPDVVSPFAELVTVAGGVRAGPDGAGGRGYLDGPTSKSQFRRPTGLCMLPGTGGCIAVCDETNSLLQRRTDAIAARAGQEADRTHASGAGDRGAAFAASVRQAMVDMDEESRTAGAGAGAGAGGGGGGGGGAGQYGEWGAGFGVLGGDEDPYAPGDTLPRPGEAHGRYAAEVALETAGSPGAAAALRRNTQRAEAVAEVQRRLAGAPLQGTGLDEEVRALASGRDGGDGGASGSDGRHGSRKGRAADRGTRRRAKAGSGKRGSDSASRGSAAGGRGGAAGQTSLARFMQHTAASVSRSAAAGLTVPANAADPTWLFRHPELVPHVRDAKEVCPDRRSAHQLRRDAGLAASAANAQTCASLVAGPGAEHTRQRQDMMGLAVTPMTLAMDPESRRRAVVLHNGQLALPKARSSNPPLIPADAAIRGLDTAVAESQAIVQAFHPSFRQGLRPGAVPMVARVSAIRAYGETLAPVELGGRVPTALMEPPQAAARGDSAGAADGGLVDRYGHRAASWGEAADLLSEEAPPRRAW</sequence>
<dbReference type="SUPFAM" id="SSF101898">
    <property type="entry name" value="NHL repeat"/>
    <property type="match status" value="1"/>
</dbReference>
<dbReference type="EMBL" id="VLTM01000037">
    <property type="protein sequence ID" value="KAA0161297.1"/>
    <property type="molecule type" value="Genomic_DNA"/>
</dbReference>
<dbReference type="PANTHER" id="PTHR46388">
    <property type="entry name" value="NHL REPEAT-CONTAINING PROTEIN 2"/>
    <property type="match status" value="1"/>
</dbReference>
<evidence type="ECO:0000313" key="4">
    <source>
        <dbReference type="EMBL" id="KAA0161297.1"/>
    </source>
</evidence>
<feature type="region of interest" description="Disordered" evidence="3">
    <location>
        <begin position="466"/>
        <end position="485"/>
    </location>
</feature>
<dbReference type="PROSITE" id="PS51125">
    <property type="entry name" value="NHL"/>
    <property type="match status" value="1"/>
</dbReference>
<dbReference type="AlphaFoldDB" id="A0A5A8D9M9"/>
<name>A0A5A8D9M9_CAFRO</name>
<evidence type="ECO:0008006" key="6">
    <source>
        <dbReference type="Google" id="ProtNLM"/>
    </source>
</evidence>
<comment type="caution">
    <text evidence="4">The sequence shown here is derived from an EMBL/GenBank/DDBJ whole genome shotgun (WGS) entry which is preliminary data.</text>
</comment>
<accession>A0A5A8D9M9</accession>
<organism evidence="4 5">
    <name type="scientific">Cafeteria roenbergensis</name>
    <name type="common">Marine flagellate</name>
    <dbReference type="NCBI Taxonomy" id="33653"/>
    <lineage>
        <taxon>Eukaryota</taxon>
        <taxon>Sar</taxon>
        <taxon>Stramenopiles</taxon>
        <taxon>Bigyra</taxon>
        <taxon>Opalozoa</taxon>
        <taxon>Bicosoecida</taxon>
        <taxon>Cafeteriaceae</taxon>
        <taxon>Cafeteria</taxon>
    </lineage>
</organism>
<dbReference type="InterPro" id="IPR011042">
    <property type="entry name" value="6-blade_b-propeller_TolB-like"/>
</dbReference>
<evidence type="ECO:0000256" key="3">
    <source>
        <dbReference type="SAM" id="MobiDB-lite"/>
    </source>
</evidence>
<feature type="repeat" description="NHL" evidence="2">
    <location>
        <begin position="234"/>
        <end position="264"/>
    </location>
</feature>
<dbReference type="Pfam" id="PF01436">
    <property type="entry name" value="NHL"/>
    <property type="match status" value="1"/>
</dbReference>
<evidence type="ECO:0000256" key="1">
    <source>
        <dbReference type="ARBA" id="ARBA00022737"/>
    </source>
</evidence>
<feature type="region of interest" description="Disordered" evidence="3">
    <location>
        <begin position="577"/>
        <end position="636"/>
    </location>
</feature>